<sequence length="166" mass="19907">MNELLKVLTTKTKIRFQDCDPFNHLNNGSYINYFMNHREDSLIENYNLDIYKIARKEGKSWVSSSSQIAYLKPAFLMETVYIESQLIKYTNSELLVEMRMFNEDKTHIKSIIWCEFVHFNLLLQKRETHSTEFLNLFKSVNHPVDSQTFEERIQKFKTKKVKKHSK</sequence>
<dbReference type="InterPro" id="IPR029069">
    <property type="entry name" value="HotDog_dom_sf"/>
</dbReference>
<organism evidence="1 2">
    <name type="scientific">Algibacter aquimarinus</name>
    <dbReference type="NCBI Taxonomy" id="1136748"/>
    <lineage>
        <taxon>Bacteria</taxon>
        <taxon>Pseudomonadati</taxon>
        <taxon>Bacteroidota</taxon>
        <taxon>Flavobacteriia</taxon>
        <taxon>Flavobacteriales</taxon>
        <taxon>Flavobacteriaceae</taxon>
        <taxon>Algibacter</taxon>
    </lineage>
</organism>
<accession>A0ABP9HG57</accession>
<dbReference type="Pfam" id="PF13279">
    <property type="entry name" value="4HBT_2"/>
    <property type="match status" value="1"/>
</dbReference>
<dbReference type="RefSeq" id="WP_345167948.1">
    <property type="nucleotide sequence ID" value="NZ_BAABJK010000006.1"/>
</dbReference>
<dbReference type="Proteomes" id="UP001501692">
    <property type="component" value="Unassembled WGS sequence"/>
</dbReference>
<proteinExistence type="predicted"/>
<gene>
    <name evidence="1" type="ORF">GCM10023315_20060</name>
</gene>
<dbReference type="Gene3D" id="3.10.129.10">
    <property type="entry name" value="Hotdog Thioesterase"/>
    <property type="match status" value="1"/>
</dbReference>
<protein>
    <submittedName>
        <fullName evidence="1">Acyl-CoA thioesterase</fullName>
    </submittedName>
</protein>
<keyword evidence="2" id="KW-1185">Reference proteome</keyword>
<evidence type="ECO:0000313" key="2">
    <source>
        <dbReference type="Proteomes" id="UP001501692"/>
    </source>
</evidence>
<name>A0ABP9HG57_9FLAO</name>
<evidence type="ECO:0000313" key="1">
    <source>
        <dbReference type="EMBL" id="GAA4970238.1"/>
    </source>
</evidence>
<dbReference type="CDD" id="cd00586">
    <property type="entry name" value="4HBT"/>
    <property type="match status" value="1"/>
</dbReference>
<dbReference type="EMBL" id="BAABJK010000006">
    <property type="protein sequence ID" value="GAA4970238.1"/>
    <property type="molecule type" value="Genomic_DNA"/>
</dbReference>
<comment type="caution">
    <text evidence="1">The sequence shown here is derived from an EMBL/GenBank/DDBJ whole genome shotgun (WGS) entry which is preliminary data.</text>
</comment>
<reference evidence="2" key="1">
    <citation type="journal article" date="2019" name="Int. J. Syst. Evol. Microbiol.">
        <title>The Global Catalogue of Microorganisms (GCM) 10K type strain sequencing project: providing services to taxonomists for standard genome sequencing and annotation.</title>
        <authorList>
            <consortium name="The Broad Institute Genomics Platform"/>
            <consortium name="The Broad Institute Genome Sequencing Center for Infectious Disease"/>
            <person name="Wu L."/>
            <person name="Ma J."/>
        </authorList>
    </citation>
    <scope>NUCLEOTIDE SEQUENCE [LARGE SCALE GENOMIC DNA]</scope>
    <source>
        <strain evidence="2">JCM 18287</strain>
    </source>
</reference>
<dbReference type="SUPFAM" id="SSF54637">
    <property type="entry name" value="Thioesterase/thiol ester dehydrase-isomerase"/>
    <property type="match status" value="1"/>
</dbReference>